<evidence type="ECO:0000256" key="1">
    <source>
        <dbReference type="SAM" id="SignalP"/>
    </source>
</evidence>
<protein>
    <submittedName>
        <fullName evidence="2">Putative widespread mucin</fullName>
    </submittedName>
</protein>
<proteinExistence type="predicted"/>
<feature type="signal peptide" evidence="1">
    <location>
        <begin position="1"/>
        <end position="27"/>
    </location>
</feature>
<reference evidence="2" key="1">
    <citation type="submission" date="2018-01" db="EMBL/GenBank/DDBJ databases">
        <title>An insight into the sialome of Amazonian anophelines.</title>
        <authorList>
            <person name="Ribeiro J.M."/>
            <person name="Scarpassa V."/>
            <person name="Calvo E."/>
        </authorList>
    </citation>
    <scope>NUCLEOTIDE SEQUENCE</scope>
    <source>
        <tissue evidence="2">Salivary glands</tissue>
    </source>
</reference>
<dbReference type="AlphaFoldDB" id="A0A2M4B0X2"/>
<evidence type="ECO:0000313" key="2">
    <source>
        <dbReference type="EMBL" id="MBW46665.1"/>
    </source>
</evidence>
<feature type="chain" id="PRO_5014882529" evidence="1">
    <location>
        <begin position="28"/>
        <end position="140"/>
    </location>
</feature>
<dbReference type="EMBL" id="GGFK01013344">
    <property type="protein sequence ID" value="MBW46665.1"/>
    <property type="molecule type" value="Transcribed_RNA"/>
</dbReference>
<keyword evidence="1" id="KW-0732">Signal</keyword>
<name>A0A2M4B0X2_9DIPT</name>
<accession>A0A2M4B0X2</accession>
<organism evidence="2">
    <name type="scientific">Anopheles triannulatus</name>
    <dbReference type="NCBI Taxonomy" id="58253"/>
    <lineage>
        <taxon>Eukaryota</taxon>
        <taxon>Metazoa</taxon>
        <taxon>Ecdysozoa</taxon>
        <taxon>Arthropoda</taxon>
        <taxon>Hexapoda</taxon>
        <taxon>Insecta</taxon>
        <taxon>Pterygota</taxon>
        <taxon>Neoptera</taxon>
        <taxon>Endopterygota</taxon>
        <taxon>Diptera</taxon>
        <taxon>Nematocera</taxon>
        <taxon>Culicoidea</taxon>
        <taxon>Culicidae</taxon>
        <taxon>Anophelinae</taxon>
        <taxon>Anopheles</taxon>
    </lineage>
</organism>
<sequence>MKPAVFGGDTRCLPLSPLLWMLQLLFSHDVVPLGATSSATRGRTRAPSTISPPPPLPSPIILLLAPTATSAPRTALLPPPPRANTSGISGALLAPPTTAAAVTALPFVLLPSMSFRGPELITLCWLLLPTEKGSSFSSTP</sequence>